<dbReference type="InterPro" id="IPR043519">
    <property type="entry name" value="NT_sf"/>
</dbReference>
<dbReference type="GO" id="GO:0016779">
    <property type="term" value="F:nucleotidyltransferase activity"/>
    <property type="evidence" value="ECO:0007669"/>
    <property type="project" value="TreeGrafter"/>
</dbReference>
<sequence length="637" mass="71657">MVVVGLEAELGLAKPLTDRGSGPHQPYLLLAPCVPSSDHFTSSPPETDGRRRRRRICMAAAASPPVPSKVDASSRPDRSPRPQSLEISWDSQALCKRAESCELEAEAPSINPTLLPVLEDLLIELYAILRPKPDDYEQRHLMIDVFNKIAEEIYGKKKGFPVVEAFGSFTMDLFTSKSDLDLSVNFNADFHSQFARKDKISVIRNLAKVLYAHQRNGRCHGVLPVVTAKVPVLKVIDKGTGVECDISVENKDGMSRSMIFKLISSIDERFQILCYLMKFWAKAHDVNCPRDRTMSSMAIISLVAFHLQTRRPPILPAFSALLKDGPDFPSIQRNVSLVEGFGSRNKESVAELFVSLMSKLLSVEGLWEQGLCASNFEGSWIFKTWERGVGNLSVEDFLDRSQNFARAVGKEEMQKISECIRVAVLNLNNFFRGKIDAPKLKNLMFEPLRQDELISNPSLKRPKRKDHPTHGPESNPQQQKKAKHIIGPESNQKQQKKVKHTVNPGPAASRSATNLHRPTAFVPQIRPIQPINQVSHIPQPLVDPMFAYGLPPQQHLHSAPLYSQGLLGQQQGNFIHLNPGIQPQQQAQHMFVPLLEQQPVINGFHPYDFHLAQLIQHNENIALQRNIAYGTYPYYRR</sequence>
<dbReference type="CDD" id="cd05402">
    <property type="entry name" value="NT_PAP_TUTase"/>
    <property type="match status" value="1"/>
</dbReference>
<evidence type="ECO:0000259" key="2">
    <source>
        <dbReference type="Pfam" id="PF22600"/>
    </source>
</evidence>
<feature type="region of interest" description="Disordered" evidence="1">
    <location>
        <begin position="61"/>
        <end position="84"/>
    </location>
</feature>
<keyword evidence="4" id="KW-1185">Reference proteome</keyword>
<dbReference type="Proteomes" id="UP000026960">
    <property type="component" value="Chromosome 8"/>
</dbReference>
<dbReference type="Gramene" id="OBART08G23580.1">
    <property type="protein sequence ID" value="OBART08G23580.1"/>
    <property type="gene ID" value="OBART08G23580"/>
</dbReference>
<feature type="region of interest" description="Disordered" evidence="1">
    <location>
        <begin position="454"/>
        <end position="512"/>
    </location>
</feature>
<dbReference type="GO" id="GO:0031123">
    <property type="term" value="P:RNA 3'-end processing"/>
    <property type="evidence" value="ECO:0007669"/>
    <property type="project" value="TreeGrafter"/>
</dbReference>
<organism evidence="3">
    <name type="scientific">Oryza barthii</name>
    <dbReference type="NCBI Taxonomy" id="65489"/>
    <lineage>
        <taxon>Eukaryota</taxon>
        <taxon>Viridiplantae</taxon>
        <taxon>Streptophyta</taxon>
        <taxon>Embryophyta</taxon>
        <taxon>Tracheophyta</taxon>
        <taxon>Spermatophyta</taxon>
        <taxon>Magnoliopsida</taxon>
        <taxon>Liliopsida</taxon>
        <taxon>Poales</taxon>
        <taxon>Poaceae</taxon>
        <taxon>BOP clade</taxon>
        <taxon>Oryzoideae</taxon>
        <taxon>Oryzeae</taxon>
        <taxon>Oryzinae</taxon>
        <taxon>Oryza</taxon>
    </lineage>
</organism>
<dbReference type="SUPFAM" id="SSF81631">
    <property type="entry name" value="PAP/OAS1 substrate-binding domain"/>
    <property type="match status" value="1"/>
</dbReference>
<dbReference type="SUPFAM" id="SSF81301">
    <property type="entry name" value="Nucleotidyltransferase"/>
    <property type="match status" value="1"/>
</dbReference>
<feature type="domain" description="Poly(A) RNA polymerase mitochondrial-like central palm" evidence="2">
    <location>
        <begin position="119"/>
        <end position="264"/>
    </location>
</feature>
<dbReference type="EnsemblPlants" id="OBART08G23580.1">
    <property type="protein sequence ID" value="OBART08G23580.1"/>
    <property type="gene ID" value="OBART08G23580"/>
</dbReference>
<dbReference type="Pfam" id="PF22600">
    <property type="entry name" value="MTPAP-like_central"/>
    <property type="match status" value="1"/>
</dbReference>
<accession>A0A0D3H374</accession>
<evidence type="ECO:0000256" key="1">
    <source>
        <dbReference type="SAM" id="MobiDB-lite"/>
    </source>
</evidence>
<dbReference type="HOGENOM" id="CLU_033866_0_0_1"/>
<dbReference type="PANTHER" id="PTHR12271">
    <property type="entry name" value="POLY A POLYMERASE CID PAP -RELATED"/>
    <property type="match status" value="1"/>
</dbReference>
<dbReference type="InterPro" id="IPR054708">
    <property type="entry name" value="MTPAP-like_central"/>
</dbReference>
<dbReference type="AlphaFoldDB" id="A0A0D3H374"/>
<evidence type="ECO:0000313" key="4">
    <source>
        <dbReference type="Proteomes" id="UP000026960"/>
    </source>
</evidence>
<feature type="compositionally biased region" description="Low complexity" evidence="1">
    <location>
        <begin position="61"/>
        <end position="71"/>
    </location>
</feature>
<evidence type="ECO:0000313" key="3">
    <source>
        <dbReference type="EnsemblPlants" id="OBART08G23580.1"/>
    </source>
</evidence>
<dbReference type="PANTHER" id="PTHR12271:SF134">
    <property type="entry name" value="NUCLEOTIDYLTRANSFERASE FAMILY PROTEIN"/>
    <property type="match status" value="1"/>
</dbReference>
<dbReference type="PaxDb" id="65489-OBART08G23580.1"/>
<proteinExistence type="predicted"/>
<name>A0A0D3H374_9ORYZ</name>
<dbReference type="Gene3D" id="1.10.1410.10">
    <property type="match status" value="1"/>
</dbReference>
<dbReference type="STRING" id="65489.A0A0D3H374"/>
<protein>
    <recommendedName>
        <fullName evidence="2">Poly(A) RNA polymerase mitochondrial-like central palm domain-containing protein</fullName>
    </recommendedName>
</protein>
<reference evidence="3" key="2">
    <citation type="submission" date="2015-03" db="UniProtKB">
        <authorList>
            <consortium name="EnsemblPlants"/>
        </authorList>
    </citation>
    <scope>IDENTIFICATION</scope>
</reference>
<dbReference type="Gene3D" id="3.30.460.10">
    <property type="entry name" value="Beta Polymerase, domain 2"/>
    <property type="match status" value="1"/>
</dbReference>
<dbReference type="eggNOG" id="KOG2277">
    <property type="taxonomic scope" value="Eukaryota"/>
</dbReference>
<reference evidence="3" key="1">
    <citation type="journal article" date="2009" name="Rice">
        <title>De Novo Next Generation Sequencing of Plant Genomes.</title>
        <authorList>
            <person name="Rounsley S."/>
            <person name="Marri P.R."/>
            <person name="Yu Y."/>
            <person name="He R."/>
            <person name="Sisneros N."/>
            <person name="Goicoechea J.L."/>
            <person name="Lee S.J."/>
            <person name="Angelova A."/>
            <person name="Kudrna D."/>
            <person name="Luo M."/>
            <person name="Affourtit J."/>
            <person name="Desany B."/>
            <person name="Knight J."/>
            <person name="Niazi F."/>
            <person name="Egholm M."/>
            <person name="Wing R.A."/>
        </authorList>
    </citation>
    <scope>NUCLEOTIDE SEQUENCE [LARGE SCALE GENOMIC DNA]</scope>
    <source>
        <strain evidence="3">cv. IRGC 105608</strain>
    </source>
</reference>